<evidence type="ECO:0000313" key="2">
    <source>
        <dbReference type="WBParaSite" id="PS1159_v2.g9387.t1"/>
    </source>
</evidence>
<reference evidence="2" key="1">
    <citation type="submission" date="2022-11" db="UniProtKB">
        <authorList>
            <consortium name="WormBaseParasite"/>
        </authorList>
    </citation>
    <scope>IDENTIFICATION</scope>
</reference>
<name>A0AC35GW48_9BILA</name>
<protein>
    <submittedName>
        <fullName evidence="2">Uncharacterized protein</fullName>
    </submittedName>
</protein>
<dbReference type="WBParaSite" id="PS1159_v2.g9387.t1">
    <property type="protein sequence ID" value="PS1159_v2.g9387.t1"/>
    <property type="gene ID" value="PS1159_v2.g9387"/>
</dbReference>
<dbReference type="Proteomes" id="UP000887580">
    <property type="component" value="Unplaced"/>
</dbReference>
<organism evidence="1 2">
    <name type="scientific">Panagrolaimus sp. PS1159</name>
    <dbReference type="NCBI Taxonomy" id="55785"/>
    <lineage>
        <taxon>Eukaryota</taxon>
        <taxon>Metazoa</taxon>
        <taxon>Ecdysozoa</taxon>
        <taxon>Nematoda</taxon>
        <taxon>Chromadorea</taxon>
        <taxon>Rhabditida</taxon>
        <taxon>Tylenchina</taxon>
        <taxon>Panagrolaimomorpha</taxon>
        <taxon>Panagrolaimoidea</taxon>
        <taxon>Panagrolaimidae</taxon>
        <taxon>Panagrolaimus</taxon>
    </lineage>
</organism>
<proteinExistence type="predicted"/>
<evidence type="ECO:0000313" key="1">
    <source>
        <dbReference type="Proteomes" id="UP000887580"/>
    </source>
</evidence>
<accession>A0AC35GW48</accession>
<sequence>MTEFSTEVIEYDNRSGVKWTIKEDDIKRAFALDEDFASDTFKASNIPGAKYFISLESSRDKHVSIFLKSSFGTIRKVPASYKISIKSASYNDEMDYGGFEEYGGCGNIICTSKEKLFDPESKFFVDGIMVVELEITVKTHGIKRKAAKPLSLAHAAEAAKKFNGYEISPGKTLKVNVSVANTRLFIGNIPKYKTKNEILDELKKHAAALESGMKEAIEKKITFTDFSYETVKIAIEHCYEREVDDLINDENASKLLHFADKYKIQPLHMQNVELKRKKIRPWNCEKLVVEWADQIDEPDDEMMSKKLLQIYFIDKLSESNVVNFANLSIKTNAEELRDVCVSFLMKYIGKNTKIEDVKNLDKEISSDVGQRSLLYMSSEYEYFTSF</sequence>